<dbReference type="Proteomes" id="UP000766486">
    <property type="component" value="Unassembled WGS sequence"/>
</dbReference>
<gene>
    <name evidence="1" type="ORF">CLO192961_LOCUS224636</name>
</gene>
<reference evidence="1 2" key="1">
    <citation type="submission" date="2019-06" db="EMBL/GenBank/DDBJ databases">
        <authorList>
            <person name="Broberg M."/>
        </authorList>
    </citation>
    <scope>NUCLEOTIDE SEQUENCE [LARGE SCALE GENOMIC DNA]</scope>
</reference>
<name>A0ABY6UBA9_BIOOC</name>
<organism evidence="1 2">
    <name type="scientific">Bionectria ochroleuca</name>
    <name type="common">Gliocladium roseum</name>
    <dbReference type="NCBI Taxonomy" id="29856"/>
    <lineage>
        <taxon>Eukaryota</taxon>
        <taxon>Fungi</taxon>
        <taxon>Dikarya</taxon>
        <taxon>Ascomycota</taxon>
        <taxon>Pezizomycotina</taxon>
        <taxon>Sordariomycetes</taxon>
        <taxon>Hypocreomycetidae</taxon>
        <taxon>Hypocreales</taxon>
        <taxon>Bionectriaceae</taxon>
        <taxon>Clonostachys</taxon>
    </lineage>
</organism>
<evidence type="ECO:0000313" key="2">
    <source>
        <dbReference type="Proteomes" id="UP000766486"/>
    </source>
</evidence>
<evidence type="ECO:0008006" key="3">
    <source>
        <dbReference type="Google" id="ProtNLM"/>
    </source>
</evidence>
<protein>
    <recommendedName>
        <fullName evidence="3">Ricin B lectin domain-containing protein</fullName>
    </recommendedName>
</protein>
<keyword evidence="2" id="KW-1185">Reference proteome</keyword>
<dbReference type="Gene3D" id="2.60.120.260">
    <property type="entry name" value="Galactose-binding domain-like"/>
    <property type="match status" value="1"/>
</dbReference>
<evidence type="ECO:0000313" key="1">
    <source>
        <dbReference type="EMBL" id="VUC28029.1"/>
    </source>
</evidence>
<proteinExistence type="predicted"/>
<dbReference type="EMBL" id="CABFNS010000779">
    <property type="protein sequence ID" value="VUC28029.1"/>
    <property type="molecule type" value="Genomic_DNA"/>
</dbReference>
<comment type="caution">
    <text evidence="1">The sequence shown here is derived from an EMBL/GenBank/DDBJ whole genome shotgun (WGS) entry which is preliminary data.</text>
</comment>
<accession>A0ABY6UBA9</accession>
<sequence>MRPLDSTKVSAGVPIQVSAWFRTSSISTTNGCTSALIACTAGGTSSVLNLQSFPAAAALNTWTQNKATCTYSASQLAQSGGAQVLIGWSCKAGATAWIDTVDVGPVPV</sequence>